<dbReference type="AlphaFoldDB" id="L1JTT4"/>
<organism evidence="3">
    <name type="scientific">Guillardia theta (strain CCMP2712)</name>
    <name type="common">Cryptophyte</name>
    <dbReference type="NCBI Taxonomy" id="905079"/>
    <lineage>
        <taxon>Eukaryota</taxon>
        <taxon>Cryptophyceae</taxon>
        <taxon>Pyrenomonadales</taxon>
        <taxon>Geminigeraceae</taxon>
        <taxon>Guillardia</taxon>
    </lineage>
</organism>
<dbReference type="Pfam" id="PF00431">
    <property type="entry name" value="CUB"/>
    <property type="match status" value="1"/>
</dbReference>
<evidence type="ECO:0000313" key="5">
    <source>
        <dbReference type="Proteomes" id="UP000011087"/>
    </source>
</evidence>
<dbReference type="RefSeq" id="XP_005838595.1">
    <property type="nucleotide sequence ID" value="XM_005838538.1"/>
</dbReference>
<dbReference type="PROSITE" id="PS01180">
    <property type="entry name" value="CUB"/>
    <property type="match status" value="1"/>
</dbReference>
<evidence type="ECO:0000259" key="2">
    <source>
        <dbReference type="PROSITE" id="PS01180"/>
    </source>
</evidence>
<dbReference type="Gene3D" id="2.60.120.290">
    <property type="entry name" value="Spermadhesin, CUB domain"/>
    <property type="match status" value="1"/>
</dbReference>
<gene>
    <name evidence="3" type="ORF">GUITHDRAFT_102876</name>
</gene>
<reference evidence="5" key="2">
    <citation type="submission" date="2012-11" db="EMBL/GenBank/DDBJ databases">
        <authorList>
            <person name="Kuo A."/>
            <person name="Curtis B.A."/>
            <person name="Tanifuji G."/>
            <person name="Burki F."/>
            <person name="Gruber A."/>
            <person name="Irimia M."/>
            <person name="Maruyama S."/>
            <person name="Arias M.C."/>
            <person name="Ball S.G."/>
            <person name="Gile G.H."/>
            <person name="Hirakawa Y."/>
            <person name="Hopkins J.F."/>
            <person name="Rensing S.A."/>
            <person name="Schmutz J."/>
            <person name="Symeonidi A."/>
            <person name="Elias M."/>
            <person name="Eveleigh R.J."/>
            <person name="Herman E.K."/>
            <person name="Klute M.J."/>
            <person name="Nakayama T."/>
            <person name="Obornik M."/>
            <person name="Reyes-Prieto A."/>
            <person name="Armbrust E.V."/>
            <person name="Aves S.J."/>
            <person name="Beiko R.G."/>
            <person name="Coutinho P."/>
            <person name="Dacks J.B."/>
            <person name="Durnford D.G."/>
            <person name="Fast N.M."/>
            <person name="Green B.R."/>
            <person name="Grisdale C."/>
            <person name="Hempe F."/>
            <person name="Henrissat B."/>
            <person name="Hoppner M.P."/>
            <person name="Ishida K.-I."/>
            <person name="Kim E."/>
            <person name="Koreny L."/>
            <person name="Kroth P.G."/>
            <person name="Liu Y."/>
            <person name="Malik S.-B."/>
            <person name="Maier U.G."/>
            <person name="McRose D."/>
            <person name="Mock T."/>
            <person name="Neilson J.A."/>
            <person name="Onodera N.T."/>
            <person name="Poole A.M."/>
            <person name="Pritham E.J."/>
            <person name="Richards T.A."/>
            <person name="Rocap G."/>
            <person name="Roy S.W."/>
            <person name="Sarai C."/>
            <person name="Schaack S."/>
            <person name="Shirato S."/>
            <person name="Slamovits C.H."/>
            <person name="Spencer D.F."/>
            <person name="Suzuki S."/>
            <person name="Worden A.Z."/>
            <person name="Zauner S."/>
            <person name="Barry K."/>
            <person name="Bell C."/>
            <person name="Bharti A.K."/>
            <person name="Crow J.A."/>
            <person name="Grimwood J."/>
            <person name="Kramer R."/>
            <person name="Lindquist E."/>
            <person name="Lucas S."/>
            <person name="Salamov A."/>
            <person name="McFadden G.I."/>
            <person name="Lane C.E."/>
            <person name="Keeling P.J."/>
            <person name="Gray M.W."/>
            <person name="Grigoriev I.V."/>
            <person name="Archibald J.M."/>
        </authorList>
    </citation>
    <scope>NUCLEOTIDE SEQUENCE</scope>
    <source>
        <strain evidence="5">CCMP2712</strain>
    </source>
</reference>
<feature type="domain" description="CUB" evidence="2">
    <location>
        <begin position="5"/>
        <end position="123"/>
    </location>
</feature>
<dbReference type="EMBL" id="JH992975">
    <property type="protein sequence ID" value="EKX51615.1"/>
    <property type="molecule type" value="Genomic_DNA"/>
</dbReference>
<dbReference type="Proteomes" id="UP000011087">
    <property type="component" value="Unassembled WGS sequence"/>
</dbReference>
<evidence type="ECO:0000313" key="4">
    <source>
        <dbReference type="EnsemblProtists" id="EKX51615"/>
    </source>
</evidence>
<proteinExistence type="predicted"/>
<evidence type="ECO:0000313" key="3">
    <source>
        <dbReference type="EMBL" id="EKX51615.1"/>
    </source>
</evidence>
<keyword evidence="5" id="KW-1185">Reference proteome</keyword>
<dbReference type="OrthoDB" id="9998912at2759"/>
<sequence>MEGTCGNATGTSAAGVITDGPGDYSASERCFWKITTSADVELKFQSFETEPVLDKLQVWSCEFWSEEMPCTNCDKVLASFDGSLGSFNFTASNAGGGRRCVTVAFYTDPMTQLLGFYGDWSLKCPPPQ</sequence>
<dbReference type="InterPro" id="IPR000859">
    <property type="entry name" value="CUB_dom"/>
</dbReference>
<reference evidence="3 5" key="1">
    <citation type="journal article" date="2012" name="Nature">
        <title>Algal genomes reveal evolutionary mosaicism and the fate of nucleomorphs.</title>
        <authorList>
            <consortium name="DOE Joint Genome Institute"/>
            <person name="Curtis B.A."/>
            <person name="Tanifuji G."/>
            <person name="Burki F."/>
            <person name="Gruber A."/>
            <person name="Irimia M."/>
            <person name="Maruyama S."/>
            <person name="Arias M.C."/>
            <person name="Ball S.G."/>
            <person name="Gile G.H."/>
            <person name="Hirakawa Y."/>
            <person name="Hopkins J.F."/>
            <person name="Kuo A."/>
            <person name="Rensing S.A."/>
            <person name="Schmutz J."/>
            <person name="Symeonidi A."/>
            <person name="Elias M."/>
            <person name="Eveleigh R.J."/>
            <person name="Herman E.K."/>
            <person name="Klute M.J."/>
            <person name="Nakayama T."/>
            <person name="Obornik M."/>
            <person name="Reyes-Prieto A."/>
            <person name="Armbrust E.V."/>
            <person name="Aves S.J."/>
            <person name="Beiko R.G."/>
            <person name="Coutinho P."/>
            <person name="Dacks J.B."/>
            <person name="Durnford D.G."/>
            <person name="Fast N.M."/>
            <person name="Green B.R."/>
            <person name="Grisdale C.J."/>
            <person name="Hempel F."/>
            <person name="Henrissat B."/>
            <person name="Hoppner M.P."/>
            <person name="Ishida K."/>
            <person name="Kim E."/>
            <person name="Koreny L."/>
            <person name="Kroth P.G."/>
            <person name="Liu Y."/>
            <person name="Malik S.B."/>
            <person name="Maier U.G."/>
            <person name="McRose D."/>
            <person name="Mock T."/>
            <person name="Neilson J.A."/>
            <person name="Onodera N.T."/>
            <person name="Poole A.M."/>
            <person name="Pritham E.J."/>
            <person name="Richards T.A."/>
            <person name="Rocap G."/>
            <person name="Roy S.W."/>
            <person name="Sarai C."/>
            <person name="Schaack S."/>
            <person name="Shirato S."/>
            <person name="Slamovits C.H."/>
            <person name="Spencer D.F."/>
            <person name="Suzuki S."/>
            <person name="Worden A.Z."/>
            <person name="Zauner S."/>
            <person name="Barry K."/>
            <person name="Bell C."/>
            <person name="Bharti A.K."/>
            <person name="Crow J.A."/>
            <person name="Grimwood J."/>
            <person name="Kramer R."/>
            <person name="Lindquist E."/>
            <person name="Lucas S."/>
            <person name="Salamov A."/>
            <person name="McFadden G.I."/>
            <person name="Lane C.E."/>
            <person name="Keeling P.J."/>
            <person name="Gray M.W."/>
            <person name="Grigoriev I.V."/>
            <person name="Archibald J.M."/>
        </authorList>
    </citation>
    <scope>NUCLEOTIDE SEQUENCE</scope>
    <source>
        <strain evidence="3 5">CCMP2712</strain>
    </source>
</reference>
<evidence type="ECO:0000256" key="1">
    <source>
        <dbReference type="ARBA" id="ARBA00023157"/>
    </source>
</evidence>
<keyword evidence="1" id="KW-1015">Disulfide bond</keyword>
<dbReference type="GeneID" id="17308299"/>
<protein>
    <recommendedName>
        <fullName evidence="2">CUB domain-containing protein</fullName>
    </recommendedName>
</protein>
<dbReference type="SUPFAM" id="SSF49854">
    <property type="entry name" value="Spermadhesin, CUB domain"/>
    <property type="match status" value="1"/>
</dbReference>
<dbReference type="InterPro" id="IPR035914">
    <property type="entry name" value="Sperma_CUB_dom_sf"/>
</dbReference>
<reference evidence="4" key="3">
    <citation type="submission" date="2016-03" db="UniProtKB">
        <authorList>
            <consortium name="EnsemblProtists"/>
        </authorList>
    </citation>
    <scope>IDENTIFICATION</scope>
</reference>
<dbReference type="PaxDb" id="55529-EKX51615"/>
<dbReference type="KEGG" id="gtt:GUITHDRAFT_102876"/>
<accession>L1JTT4</accession>
<name>L1JTT4_GUITC</name>
<dbReference type="EnsemblProtists" id="EKX51615">
    <property type="protein sequence ID" value="EKX51615"/>
    <property type="gene ID" value="GUITHDRAFT_102876"/>
</dbReference>
<dbReference type="HOGENOM" id="CLU_1963768_0_0_1"/>